<proteinExistence type="predicted"/>
<sequence length="171" mass="18760">MRVQHHLLIFSHPLGTGHWIGVGEEPEIVAVVSSGMWRPTAVGFHSSAVTRAPVGSMTLANGGAQPRSLSNDYHHFLCFRLRFFLVRLVPLFIRLLYLLCFKRVDDRSDVGSGEARLGSRVSLAGNLLLLEPCLRRCQWVSRSRKLPMVVGCGTGSGGERVVQGLSTSFSS</sequence>
<evidence type="ECO:0000313" key="2">
    <source>
        <dbReference type="Proteomes" id="UP000240760"/>
    </source>
</evidence>
<keyword evidence="2" id="KW-1185">Reference proteome</keyword>
<accession>A0A2T4C3F0</accession>
<protein>
    <submittedName>
        <fullName evidence="1">Uncharacterized protein</fullName>
    </submittedName>
</protein>
<reference evidence="1 2" key="1">
    <citation type="submission" date="2016-07" db="EMBL/GenBank/DDBJ databases">
        <title>Multiple horizontal gene transfer events from other fungi enriched the ability of initially mycotrophic Trichoderma (Ascomycota) to feed on dead plant biomass.</title>
        <authorList>
            <consortium name="DOE Joint Genome Institute"/>
            <person name="Aerts A."/>
            <person name="Atanasova L."/>
            <person name="Chenthamara K."/>
            <person name="Zhang J."/>
            <person name="Grujic M."/>
            <person name="Henrissat B."/>
            <person name="Kuo A."/>
            <person name="Salamov A."/>
            <person name="Lipzen A."/>
            <person name="Labutti K."/>
            <person name="Barry K."/>
            <person name="Miao Y."/>
            <person name="Rahimi M.J."/>
            <person name="Shen Q."/>
            <person name="Grigoriev I.V."/>
            <person name="Kubicek C.P."/>
            <person name="Druzhinina I.S."/>
        </authorList>
    </citation>
    <scope>NUCLEOTIDE SEQUENCE [LARGE SCALE GENOMIC DNA]</scope>
    <source>
        <strain evidence="1 2">ATCC 18648</strain>
    </source>
</reference>
<dbReference type="Proteomes" id="UP000240760">
    <property type="component" value="Unassembled WGS sequence"/>
</dbReference>
<dbReference type="AlphaFoldDB" id="A0A2T4C3F0"/>
<organism evidence="1 2">
    <name type="scientific">Trichoderma longibrachiatum ATCC 18648</name>
    <dbReference type="NCBI Taxonomy" id="983965"/>
    <lineage>
        <taxon>Eukaryota</taxon>
        <taxon>Fungi</taxon>
        <taxon>Dikarya</taxon>
        <taxon>Ascomycota</taxon>
        <taxon>Pezizomycotina</taxon>
        <taxon>Sordariomycetes</taxon>
        <taxon>Hypocreomycetidae</taxon>
        <taxon>Hypocreales</taxon>
        <taxon>Hypocreaceae</taxon>
        <taxon>Trichoderma</taxon>
    </lineage>
</organism>
<name>A0A2T4C3F0_TRILO</name>
<evidence type="ECO:0000313" key="1">
    <source>
        <dbReference type="EMBL" id="PTB76101.1"/>
    </source>
</evidence>
<gene>
    <name evidence="1" type="ORF">M440DRAFT_313990</name>
</gene>
<dbReference type="EMBL" id="KZ679132">
    <property type="protein sequence ID" value="PTB76101.1"/>
    <property type="molecule type" value="Genomic_DNA"/>
</dbReference>